<dbReference type="SUPFAM" id="SSF111126">
    <property type="entry name" value="Ligand-binding domain in the NO signalling and Golgi transport"/>
    <property type="match status" value="1"/>
</dbReference>
<dbReference type="Proteomes" id="UP000196640">
    <property type="component" value="Unassembled WGS sequence"/>
</dbReference>
<comment type="caution">
    <text evidence="3">The sequence shown here is derived from an EMBL/GenBank/DDBJ whole genome shotgun (WGS) entry which is preliminary data.</text>
</comment>
<dbReference type="Pfam" id="PF07700">
    <property type="entry name" value="HNOB"/>
    <property type="match status" value="1"/>
</dbReference>
<dbReference type="InterPro" id="IPR011644">
    <property type="entry name" value="Heme_NO-bd"/>
</dbReference>
<feature type="domain" description="Heme NO-binding" evidence="1">
    <location>
        <begin position="12"/>
        <end position="168"/>
    </location>
</feature>
<evidence type="ECO:0000313" key="5">
    <source>
        <dbReference type="Proteomes" id="UP000214673"/>
    </source>
</evidence>
<protein>
    <submittedName>
        <fullName evidence="3">Heme NO-binding protein</fullName>
    </submittedName>
</protein>
<dbReference type="PANTHER" id="PTHR45655">
    <property type="entry name" value="GUANYLATE CYCLASE SOLUBLE SUBUNIT BETA-2"/>
    <property type="match status" value="1"/>
</dbReference>
<dbReference type="Proteomes" id="UP000214673">
    <property type="component" value="Unassembled WGS sequence"/>
</dbReference>
<gene>
    <name evidence="3" type="ORF">CDV52_04235</name>
    <name evidence="2" type="ORF">CDV53_10285</name>
</gene>
<dbReference type="EMBL" id="NIPX01000003">
    <property type="protein sequence ID" value="OWJ85577.1"/>
    <property type="molecule type" value="Genomic_DNA"/>
</dbReference>
<evidence type="ECO:0000313" key="4">
    <source>
        <dbReference type="Proteomes" id="UP000196640"/>
    </source>
</evidence>
<proteinExistence type="predicted"/>
<dbReference type="InterPro" id="IPR038158">
    <property type="entry name" value="H-NOX_domain_sf"/>
</dbReference>
<reference evidence="4 5" key="1">
    <citation type="submission" date="2016-11" db="EMBL/GenBank/DDBJ databases">
        <title>Comparison of Traditional DNA-DNA Hybridization with In Silico Genomic Analysis.</title>
        <authorList>
            <person name="Nicholson A.C."/>
            <person name="Sammons S."/>
            <person name="Humrighouse B.W."/>
            <person name="Graziano J."/>
            <person name="Lasker B."/>
            <person name="Whitney A.M."/>
            <person name="Mcquiston J.R."/>
        </authorList>
    </citation>
    <scope>NUCLEOTIDE SEQUENCE [LARGE SCALE GENOMIC DNA]</scope>
    <source>
        <strain evidence="2 5">H1892</strain>
        <strain evidence="3 4">H2381</strain>
    </source>
</reference>
<evidence type="ECO:0000313" key="2">
    <source>
        <dbReference type="EMBL" id="OWJ75664.1"/>
    </source>
</evidence>
<organism evidence="3 4">
    <name type="scientific">Haematobacter missouriensis</name>
    <dbReference type="NCBI Taxonomy" id="366616"/>
    <lineage>
        <taxon>Bacteria</taxon>
        <taxon>Pseudomonadati</taxon>
        <taxon>Pseudomonadota</taxon>
        <taxon>Alphaproteobacteria</taxon>
        <taxon>Rhodobacterales</taxon>
        <taxon>Paracoccaceae</taxon>
        <taxon>Haematobacter</taxon>
    </lineage>
</organism>
<keyword evidence="5" id="KW-1185">Reference proteome</keyword>
<dbReference type="EMBL" id="NIPV01000035">
    <property type="protein sequence ID" value="OWJ75664.1"/>
    <property type="molecule type" value="Genomic_DNA"/>
</dbReference>
<evidence type="ECO:0000259" key="1">
    <source>
        <dbReference type="Pfam" id="PF07700"/>
    </source>
</evidence>
<dbReference type="OrthoDB" id="981203at2"/>
<evidence type="ECO:0000313" key="3">
    <source>
        <dbReference type="EMBL" id="OWJ85577.1"/>
    </source>
</evidence>
<dbReference type="GO" id="GO:0020037">
    <property type="term" value="F:heme binding"/>
    <property type="evidence" value="ECO:0007669"/>
    <property type="project" value="InterPro"/>
</dbReference>
<accession>A0A212AVQ5</accession>
<dbReference type="InterPro" id="IPR024096">
    <property type="entry name" value="NO_sig/Golgi_transp_ligand-bd"/>
</dbReference>
<name>A0A212AVQ5_9RHOB</name>
<dbReference type="AlphaFoldDB" id="A0A212AVQ5"/>
<sequence length="202" mass="22837">MLPPNWRPSMHGLFNRSLQSYLRNTFGSDFWDALAAEARIDAEGFEPILIYDDDITCRMLDVAAQRLNRRRCDLLEDLGTHIVSGEDGGAFRRLLRFSGVSFLDFLRSVDHLPGWGRLALPELDLPRLEMEELGAGRFRLTCRFRLPGAGHLASGVLRAMADEYGALILMEEVQDLPHGGERIEIDVPHWSHTPGRHFELAG</sequence>
<dbReference type="Gene3D" id="3.90.1520.10">
    <property type="entry name" value="H-NOX domain"/>
    <property type="match status" value="1"/>
</dbReference>
<dbReference type="PANTHER" id="PTHR45655:SF13">
    <property type="entry name" value="SOLUBLE GUANYLATE CYCLASE GCY-32-RELATED"/>
    <property type="match status" value="1"/>
</dbReference>